<keyword evidence="2" id="KW-1185">Reference proteome</keyword>
<dbReference type="EMBL" id="AWUE01012715">
    <property type="protein sequence ID" value="OMP08452.1"/>
    <property type="molecule type" value="Genomic_DNA"/>
</dbReference>
<organism evidence="1 2">
    <name type="scientific">Corchorus olitorius</name>
    <dbReference type="NCBI Taxonomy" id="93759"/>
    <lineage>
        <taxon>Eukaryota</taxon>
        <taxon>Viridiplantae</taxon>
        <taxon>Streptophyta</taxon>
        <taxon>Embryophyta</taxon>
        <taxon>Tracheophyta</taxon>
        <taxon>Spermatophyta</taxon>
        <taxon>Magnoliopsida</taxon>
        <taxon>eudicotyledons</taxon>
        <taxon>Gunneridae</taxon>
        <taxon>Pentapetalae</taxon>
        <taxon>rosids</taxon>
        <taxon>malvids</taxon>
        <taxon>Malvales</taxon>
        <taxon>Malvaceae</taxon>
        <taxon>Grewioideae</taxon>
        <taxon>Apeibeae</taxon>
        <taxon>Corchorus</taxon>
    </lineage>
</organism>
<sequence length="55" mass="6517">MSSSCPNQSCTFVKYTLVLYVYSSLQKLTEVTVWIWLSPRKYEASMSVPYRPYRK</sequence>
<dbReference type="AlphaFoldDB" id="A0A1R3KMZ4"/>
<evidence type="ECO:0000313" key="1">
    <source>
        <dbReference type="EMBL" id="OMP08452.1"/>
    </source>
</evidence>
<reference evidence="2" key="1">
    <citation type="submission" date="2013-09" db="EMBL/GenBank/DDBJ databases">
        <title>Corchorus olitorius genome sequencing.</title>
        <authorList>
            <person name="Alam M."/>
            <person name="Haque M.S."/>
            <person name="Islam M.S."/>
            <person name="Emdad E.M."/>
            <person name="Islam M.M."/>
            <person name="Ahmed B."/>
            <person name="Halim A."/>
            <person name="Hossen Q.M.M."/>
            <person name="Hossain M.Z."/>
            <person name="Ahmed R."/>
            <person name="Khan M.M."/>
            <person name="Islam R."/>
            <person name="Rashid M.M."/>
            <person name="Khan S.A."/>
            <person name="Rahman M.S."/>
            <person name="Alam M."/>
            <person name="Yahiya A.S."/>
            <person name="Khan M.S."/>
            <person name="Azam M.S."/>
            <person name="Haque T."/>
            <person name="Lashkar M.Z.H."/>
            <person name="Akhand A.I."/>
            <person name="Morshed G."/>
            <person name="Roy S."/>
            <person name="Uddin K.S."/>
            <person name="Rabeya T."/>
            <person name="Hossain A.S."/>
            <person name="Chowdhury A."/>
            <person name="Snigdha A.R."/>
            <person name="Mortoza M.S."/>
            <person name="Matin S.A."/>
            <person name="Hoque S.M.E."/>
            <person name="Islam M.K."/>
            <person name="Roy D.K."/>
            <person name="Haider R."/>
            <person name="Moosa M.M."/>
            <person name="Elias S.M."/>
            <person name="Hasan A.M."/>
            <person name="Jahan S."/>
            <person name="Shafiuddin M."/>
            <person name="Mahmood N."/>
            <person name="Shommy N.S."/>
        </authorList>
    </citation>
    <scope>NUCLEOTIDE SEQUENCE [LARGE SCALE GENOMIC DNA]</scope>
    <source>
        <strain evidence="2">cv. O-4</strain>
    </source>
</reference>
<dbReference type="Proteomes" id="UP000187203">
    <property type="component" value="Unassembled WGS sequence"/>
</dbReference>
<name>A0A1R3KMZ4_9ROSI</name>
<evidence type="ECO:0000313" key="2">
    <source>
        <dbReference type="Proteomes" id="UP000187203"/>
    </source>
</evidence>
<gene>
    <name evidence="1" type="ORF">COLO4_06454</name>
</gene>
<protein>
    <submittedName>
        <fullName evidence="1">Uncharacterized protein</fullName>
    </submittedName>
</protein>
<comment type="caution">
    <text evidence="1">The sequence shown here is derived from an EMBL/GenBank/DDBJ whole genome shotgun (WGS) entry which is preliminary data.</text>
</comment>
<accession>A0A1R3KMZ4</accession>
<proteinExistence type="predicted"/>